<evidence type="ECO:0000313" key="2">
    <source>
        <dbReference type="EMBL" id="KAF6173723.1"/>
    </source>
</evidence>
<dbReference type="PANTHER" id="PTHR31286">
    <property type="entry name" value="GLYCINE-RICH CELL WALL STRUCTURAL PROTEIN 1.8-LIKE"/>
    <property type="match status" value="1"/>
</dbReference>
<evidence type="ECO:0000313" key="3">
    <source>
        <dbReference type="Proteomes" id="UP000541444"/>
    </source>
</evidence>
<feature type="compositionally biased region" description="Polar residues" evidence="1">
    <location>
        <begin position="116"/>
        <end position="128"/>
    </location>
</feature>
<evidence type="ECO:0008006" key="4">
    <source>
        <dbReference type="Google" id="ProtNLM"/>
    </source>
</evidence>
<dbReference type="PANTHER" id="PTHR31286:SF60">
    <property type="entry name" value="PROTEIN, PUTATIVE-RELATED"/>
    <property type="match status" value="1"/>
</dbReference>
<evidence type="ECO:0000256" key="1">
    <source>
        <dbReference type="SAM" id="MobiDB-lite"/>
    </source>
</evidence>
<gene>
    <name evidence="2" type="ORF">GIB67_042891</name>
</gene>
<dbReference type="EMBL" id="JACGCM010000325">
    <property type="protein sequence ID" value="KAF6173723.1"/>
    <property type="molecule type" value="Genomic_DNA"/>
</dbReference>
<comment type="caution">
    <text evidence="2">The sequence shown here is derived from an EMBL/GenBank/DDBJ whole genome shotgun (WGS) entry which is preliminary data.</text>
</comment>
<proteinExistence type="predicted"/>
<dbReference type="InterPro" id="IPR040256">
    <property type="entry name" value="At4g02000-like"/>
</dbReference>
<keyword evidence="3" id="KW-1185">Reference proteome</keyword>
<reference evidence="2 3" key="1">
    <citation type="journal article" date="2020" name="IScience">
        <title>Genome Sequencing of the Endangered Kingdonia uniflora (Circaeasteraceae, Ranunculales) Reveals Potential Mechanisms of Evolutionary Specialization.</title>
        <authorList>
            <person name="Sun Y."/>
            <person name="Deng T."/>
            <person name="Zhang A."/>
            <person name="Moore M.J."/>
            <person name="Landis J.B."/>
            <person name="Lin N."/>
            <person name="Zhang H."/>
            <person name="Zhang X."/>
            <person name="Huang J."/>
            <person name="Zhang X."/>
            <person name="Sun H."/>
            <person name="Wang H."/>
        </authorList>
    </citation>
    <scope>NUCLEOTIDE SEQUENCE [LARGE SCALE GENOMIC DNA]</scope>
    <source>
        <strain evidence="2">TB1705</strain>
        <tissue evidence="2">Leaf</tissue>
    </source>
</reference>
<name>A0A7J7P328_9MAGN</name>
<feature type="compositionally biased region" description="Low complexity" evidence="1">
    <location>
        <begin position="144"/>
        <end position="156"/>
    </location>
</feature>
<dbReference type="OrthoDB" id="674948at2759"/>
<dbReference type="AlphaFoldDB" id="A0A7J7P328"/>
<sequence>MPCWVKFPGLGLEFWEEETLMSLGKMIGTPINADQASSPLDFGYFGGVLVDIDLSSLIPSKVLVEVENDVDFWLRVELGKMTAEPVKEHEVNDEDANIEEQVKGLQHFEALNNAQKGIGTSHSNNSFEAPNPPNRGATSPLMNSSGSPTPSSRSYSDYGPNPLVKEANMLMLNNYGNWADMVDDDVRDAALVAHDADCAFMAVATVNSPSTAGFQKILSSPVDKDSPVVPIGRSPRTDILLKAEKEVLEAGGCVLRLAGLYISLLVDAASLAIAIMKKKYQSRIFLGCDNHPLSRQEVMDLVDRSGKFDKKFQCFTGKLIADLEDLCTIDPLGKKLNNSKTRAEVGWTPKYSSFANFLGIKE</sequence>
<dbReference type="Gene3D" id="3.40.50.720">
    <property type="entry name" value="NAD(P)-binding Rossmann-like Domain"/>
    <property type="match status" value="1"/>
</dbReference>
<feature type="region of interest" description="Disordered" evidence="1">
    <location>
        <begin position="116"/>
        <end position="160"/>
    </location>
</feature>
<accession>A0A7J7P328</accession>
<organism evidence="2 3">
    <name type="scientific">Kingdonia uniflora</name>
    <dbReference type="NCBI Taxonomy" id="39325"/>
    <lineage>
        <taxon>Eukaryota</taxon>
        <taxon>Viridiplantae</taxon>
        <taxon>Streptophyta</taxon>
        <taxon>Embryophyta</taxon>
        <taxon>Tracheophyta</taxon>
        <taxon>Spermatophyta</taxon>
        <taxon>Magnoliopsida</taxon>
        <taxon>Ranunculales</taxon>
        <taxon>Circaeasteraceae</taxon>
        <taxon>Kingdonia</taxon>
    </lineage>
</organism>
<protein>
    <recommendedName>
        <fullName evidence="4">DUF4283 domain-containing protein</fullName>
    </recommendedName>
</protein>
<dbReference type="Proteomes" id="UP000541444">
    <property type="component" value="Unassembled WGS sequence"/>
</dbReference>